<protein>
    <submittedName>
        <fullName evidence="1">Uncharacterized protein</fullName>
    </submittedName>
</protein>
<sequence>MLKPYELLGYVPCGEQYKYIHDPSVVSSAYPLANRLKKAYALMDIATDAYRSQEYEMLRHNQRSLENLVRGYFQRVQTYDALRQEFMTFLEGTGPYAIPGQYGPPSKETWLMKGQLQGIMSQGFITWDSQPGLYIDDEGDRYLQIPYLHLSGPEDRMATLLTRLSEVDYQGKTPVLLADPVVYENIKAKSGQGRAPRGEGLRVHAVYTEGFVTGALAAELKGHELVVLMANPSLWYLPFFTAIHEAAFNMVIPEQTLSINQGHF</sequence>
<reference evidence="1 2" key="1">
    <citation type="submission" date="2018-09" db="EMBL/GenBank/DDBJ databases">
        <authorList>
            <person name="Livingstone P.G."/>
            <person name="Whitworth D.E."/>
        </authorList>
    </citation>
    <scope>NUCLEOTIDE SEQUENCE [LARGE SCALE GENOMIC DNA]</scope>
    <source>
        <strain evidence="1 2">CA031B</strain>
    </source>
</reference>
<organism evidence="1 2">
    <name type="scientific">Corallococcus praedator</name>
    <dbReference type="NCBI Taxonomy" id="2316724"/>
    <lineage>
        <taxon>Bacteria</taxon>
        <taxon>Pseudomonadati</taxon>
        <taxon>Myxococcota</taxon>
        <taxon>Myxococcia</taxon>
        <taxon>Myxococcales</taxon>
        <taxon>Cystobacterineae</taxon>
        <taxon>Myxococcaceae</taxon>
        <taxon>Corallococcus</taxon>
    </lineage>
</organism>
<evidence type="ECO:0000313" key="2">
    <source>
        <dbReference type="Proteomes" id="UP000278907"/>
    </source>
</evidence>
<dbReference type="EMBL" id="RAWI01000557">
    <property type="protein sequence ID" value="RKH91542.1"/>
    <property type="molecule type" value="Genomic_DNA"/>
</dbReference>
<comment type="caution">
    <text evidence="1">The sequence shown here is derived from an EMBL/GenBank/DDBJ whole genome shotgun (WGS) entry which is preliminary data.</text>
</comment>
<keyword evidence="2" id="KW-1185">Reference proteome</keyword>
<dbReference type="RefSeq" id="WP_120586054.1">
    <property type="nucleotide sequence ID" value="NZ_RAWI01000557.1"/>
</dbReference>
<proteinExistence type="predicted"/>
<evidence type="ECO:0000313" key="1">
    <source>
        <dbReference type="EMBL" id="RKH91542.1"/>
    </source>
</evidence>
<accession>A0ABX9Q7X6</accession>
<gene>
    <name evidence="1" type="ORF">D7Y13_38660</name>
</gene>
<dbReference type="Proteomes" id="UP000278907">
    <property type="component" value="Unassembled WGS sequence"/>
</dbReference>
<name>A0ABX9Q7X6_9BACT</name>